<dbReference type="EMBL" id="CM044704">
    <property type="protein sequence ID" value="KAI5667758.1"/>
    <property type="molecule type" value="Genomic_DNA"/>
</dbReference>
<protein>
    <submittedName>
        <fullName evidence="1">Uncharacterized protein</fullName>
    </submittedName>
</protein>
<name>A0ACC0B528_CATRO</name>
<sequence>MKEIVKNEVLKLLDSGICYPISDSPWVSPIQVVPKKAGVYSGNYQILVYSEDQEKTTFTCPFVTFTFCRMPFGLCNRAATFQRCMLAIFFDMVDKFLEVFMDDFSVFGPTFEDCLNNLSTILERCE</sequence>
<proteinExistence type="predicted"/>
<comment type="caution">
    <text evidence="1">The sequence shown here is derived from an EMBL/GenBank/DDBJ whole genome shotgun (WGS) entry which is preliminary data.</text>
</comment>
<evidence type="ECO:0000313" key="1">
    <source>
        <dbReference type="EMBL" id="KAI5667758.1"/>
    </source>
</evidence>
<reference evidence="2" key="1">
    <citation type="journal article" date="2023" name="Nat. Plants">
        <title>Single-cell RNA sequencing provides a high-resolution roadmap for understanding the multicellular compartmentation of specialized metabolism.</title>
        <authorList>
            <person name="Sun S."/>
            <person name="Shen X."/>
            <person name="Li Y."/>
            <person name="Li Y."/>
            <person name="Wang S."/>
            <person name="Li R."/>
            <person name="Zhang H."/>
            <person name="Shen G."/>
            <person name="Guo B."/>
            <person name="Wei J."/>
            <person name="Xu J."/>
            <person name="St-Pierre B."/>
            <person name="Chen S."/>
            <person name="Sun C."/>
        </authorList>
    </citation>
    <scope>NUCLEOTIDE SEQUENCE [LARGE SCALE GENOMIC DNA]</scope>
</reference>
<evidence type="ECO:0000313" key="2">
    <source>
        <dbReference type="Proteomes" id="UP001060085"/>
    </source>
</evidence>
<accession>A0ACC0B528</accession>
<keyword evidence="2" id="KW-1185">Reference proteome</keyword>
<dbReference type="Proteomes" id="UP001060085">
    <property type="component" value="Linkage Group LG04"/>
</dbReference>
<gene>
    <name evidence="1" type="ORF">M9H77_17611</name>
</gene>
<organism evidence="1 2">
    <name type="scientific">Catharanthus roseus</name>
    <name type="common">Madagascar periwinkle</name>
    <name type="synonym">Vinca rosea</name>
    <dbReference type="NCBI Taxonomy" id="4058"/>
    <lineage>
        <taxon>Eukaryota</taxon>
        <taxon>Viridiplantae</taxon>
        <taxon>Streptophyta</taxon>
        <taxon>Embryophyta</taxon>
        <taxon>Tracheophyta</taxon>
        <taxon>Spermatophyta</taxon>
        <taxon>Magnoliopsida</taxon>
        <taxon>eudicotyledons</taxon>
        <taxon>Gunneridae</taxon>
        <taxon>Pentapetalae</taxon>
        <taxon>asterids</taxon>
        <taxon>lamiids</taxon>
        <taxon>Gentianales</taxon>
        <taxon>Apocynaceae</taxon>
        <taxon>Rauvolfioideae</taxon>
        <taxon>Vinceae</taxon>
        <taxon>Catharanthinae</taxon>
        <taxon>Catharanthus</taxon>
    </lineage>
</organism>